<dbReference type="Proteomes" id="UP001164250">
    <property type="component" value="Chromosome 11"/>
</dbReference>
<dbReference type="EMBL" id="CM047907">
    <property type="protein sequence ID" value="KAJ0084125.1"/>
    <property type="molecule type" value="Genomic_DNA"/>
</dbReference>
<gene>
    <name evidence="1" type="ORF">Patl1_29870</name>
</gene>
<comment type="caution">
    <text evidence="1">The sequence shown here is derived from an EMBL/GenBank/DDBJ whole genome shotgun (WGS) entry which is preliminary data.</text>
</comment>
<evidence type="ECO:0000313" key="1">
    <source>
        <dbReference type="EMBL" id="KAJ0084125.1"/>
    </source>
</evidence>
<protein>
    <submittedName>
        <fullName evidence="1">Uncharacterized protein</fullName>
    </submittedName>
</protein>
<keyword evidence="2" id="KW-1185">Reference proteome</keyword>
<evidence type="ECO:0000313" key="2">
    <source>
        <dbReference type="Proteomes" id="UP001164250"/>
    </source>
</evidence>
<organism evidence="1 2">
    <name type="scientific">Pistacia atlantica</name>
    <dbReference type="NCBI Taxonomy" id="434234"/>
    <lineage>
        <taxon>Eukaryota</taxon>
        <taxon>Viridiplantae</taxon>
        <taxon>Streptophyta</taxon>
        <taxon>Embryophyta</taxon>
        <taxon>Tracheophyta</taxon>
        <taxon>Spermatophyta</taxon>
        <taxon>Magnoliopsida</taxon>
        <taxon>eudicotyledons</taxon>
        <taxon>Gunneridae</taxon>
        <taxon>Pentapetalae</taxon>
        <taxon>rosids</taxon>
        <taxon>malvids</taxon>
        <taxon>Sapindales</taxon>
        <taxon>Anacardiaceae</taxon>
        <taxon>Pistacia</taxon>
    </lineage>
</organism>
<name>A0ACC1A9C1_9ROSI</name>
<accession>A0ACC1A9C1</accession>
<reference evidence="2" key="1">
    <citation type="journal article" date="2023" name="G3 (Bethesda)">
        <title>Genome assembly and association tests identify interacting loci associated with vigor, precocity, and sex in interspecific pistachio rootstocks.</title>
        <authorList>
            <person name="Palmer W."/>
            <person name="Jacygrad E."/>
            <person name="Sagayaradj S."/>
            <person name="Cavanaugh K."/>
            <person name="Han R."/>
            <person name="Bertier L."/>
            <person name="Beede B."/>
            <person name="Kafkas S."/>
            <person name="Golino D."/>
            <person name="Preece J."/>
            <person name="Michelmore R."/>
        </authorList>
    </citation>
    <scope>NUCLEOTIDE SEQUENCE [LARGE SCALE GENOMIC DNA]</scope>
</reference>
<proteinExistence type="predicted"/>
<sequence>MRRAAKRETGNSSRSSRERVSDKTEQLRSVKREKVSHSRVDLGAGDESTPSSQQDTVQRRVLRSKYLAVMNKINDQRDDLSKIDSLKFNTIFNEVENLHQLVQKPREQVADAEALLDIANTLVNSVQSQSNEGVTPTDFVSCLISEFGQPSGGRVASQENAQISINWKDIGLAISPFLSICHWVGPMNTEVKQRKVAVRRKREKPTQTARPEEQVDNSEADKKTDTDKNMSTMFDILRRKKRVRLESLILNRMSFAQTVENMFALSFLVKDGRIEIAVDENGSHLVAPRNAPGADAVSSGNVTYQHFVFRFDYKDWKLMMDAVPAGEELMPHREKSNSFGVSQAEPAAFNSQAAALRTTPIKKLCRNRGLVIREESVVEDSPEVDDAPAGGRATRMLRCKRKLI</sequence>